<sequence>MVSERKLCSKNVCVVGAGPSGLVAARELRKEGHNVVVFEQNHDVGGQWLYEPNVEGEDALGKCTTLKVHSSVYASLRLTSPREIMGFTDFPFVAKKGRDTRRFPGHSELLLYLKDFCERFELREMIRFNTRVEYAGMLDYAVFGNDLRWVVKSKEKKSEKVVEEVFDAVVVAIGMDTWRRKQMHSHMYRVPAPFRNEVVVVVGNSLSGQDISMELVDVAKEIYLSSKSLDVSEGLSKVISKHDNLHLCPQVESLQEDGRVLFVDGSWVTADTIIYCTGYSYSFPFLDTKGIVAVDDDRVGPLYEHTFPPSLAPSLSFVGIPRKLIGFPFFESQAKWIAQLLSGKRALPSRDAMMQSIKEFYYSRDVAGIPKHNTHDLANFEYCDEYGDHVGFPHLEEWRKELCLSALKNADANLETYRDSYDDLEALQAAHQSPHFTQLGAQAFPM</sequence>
<evidence type="ECO:0000313" key="1">
    <source>
        <dbReference type="EMBL" id="KAI7986347.1"/>
    </source>
</evidence>
<gene>
    <name evidence="1" type="ORF">LOK49_LG14G00585</name>
</gene>
<keyword evidence="2" id="KW-1185">Reference proteome</keyword>
<dbReference type="EMBL" id="CM045772">
    <property type="protein sequence ID" value="KAI7986347.1"/>
    <property type="molecule type" value="Genomic_DNA"/>
</dbReference>
<name>A0ACC0FE13_9ERIC</name>
<accession>A0ACC0FE13</accession>
<protein>
    <submittedName>
        <fullName evidence="1">Flavin-containing monooxygenase FMO GS-OX-like 9</fullName>
    </submittedName>
</protein>
<evidence type="ECO:0000313" key="2">
    <source>
        <dbReference type="Proteomes" id="UP001060215"/>
    </source>
</evidence>
<comment type="caution">
    <text evidence="1">The sequence shown here is derived from an EMBL/GenBank/DDBJ whole genome shotgun (WGS) entry which is preliminary data.</text>
</comment>
<organism evidence="1 2">
    <name type="scientific">Camellia lanceoleosa</name>
    <dbReference type="NCBI Taxonomy" id="1840588"/>
    <lineage>
        <taxon>Eukaryota</taxon>
        <taxon>Viridiplantae</taxon>
        <taxon>Streptophyta</taxon>
        <taxon>Embryophyta</taxon>
        <taxon>Tracheophyta</taxon>
        <taxon>Spermatophyta</taxon>
        <taxon>Magnoliopsida</taxon>
        <taxon>eudicotyledons</taxon>
        <taxon>Gunneridae</taxon>
        <taxon>Pentapetalae</taxon>
        <taxon>asterids</taxon>
        <taxon>Ericales</taxon>
        <taxon>Theaceae</taxon>
        <taxon>Camellia</taxon>
    </lineage>
</organism>
<reference evidence="1 2" key="1">
    <citation type="journal article" date="2022" name="Plant J.">
        <title>Chromosome-level genome of Camellia lanceoleosa provides a valuable resource for understanding genome evolution and self-incompatibility.</title>
        <authorList>
            <person name="Gong W."/>
            <person name="Xiao S."/>
            <person name="Wang L."/>
            <person name="Liao Z."/>
            <person name="Chang Y."/>
            <person name="Mo W."/>
            <person name="Hu G."/>
            <person name="Li W."/>
            <person name="Zhao G."/>
            <person name="Zhu H."/>
            <person name="Hu X."/>
            <person name="Ji K."/>
            <person name="Xiang X."/>
            <person name="Song Q."/>
            <person name="Yuan D."/>
            <person name="Jin S."/>
            <person name="Zhang L."/>
        </authorList>
    </citation>
    <scope>NUCLEOTIDE SEQUENCE [LARGE SCALE GENOMIC DNA]</scope>
    <source>
        <strain evidence="1">SQ_2022a</strain>
    </source>
</reference>
<proteinExistence type="predicted"/>
<dbReference type="Proteomes" id="UP001060215">
    <property type="component" value="Chromosome 15"/>
</dbReference>